<name>A0ABV2B333_9GAMM</name>
<sequence length="63" mass="7105">MLRAAKIIALAEEAFGDRDRAMHWLNIPNPVFEDEAPVTLMDTESGTEWVEQLLGRMIYGVDA</sequence>
<keyword evidence="3" id="KW-1185">Reference proteome</keyword>
<evidence type="ECO:0000313" key="2">
    <source>
        <dbReference type="EMBL" id="MES1930266.1"/>
    </source>
</evidence>
<gene>
    <name evidence="2" type="ORF">SADO_13463</name>
</gene>
<proteinExistence type="predicted"/>
<comment type="caution">
    <text evidence="2">The sequence shown here is derived from an EMBL/GenBank/DDBJ whole genome shotgun (WGS) entry which is preliminary data.</text>
</comment>
<dbReference type="Pfam" id="PF09722">
    <property type="entry name" value="Xre_MbcA_ParS_C"/>
    <property type="match status" value="1"/>
</dbReference>
<accession>A0ABV2B333</accession>
<dbReference type="Proteomes" id="UP001460888">
    <property type="component" value="Unassembled WGS sequence"/>
</dbReference>
<reference evidence="2 3" key="1">
    <citation type="submission" date="2013-03" db="EMBL/GenBank/DDBJ databases">
        <title>Salinisphaera dokdonensis CL-ES53 Genome Sequencing.</title>
        <authorList>
            <person name="Li C."/>
            <person name="Lai Q."/>
            <person name="Shao Z."/>
        </authorList>
    </citation>
    <scope>NUCLEOTIDE SEQUENCE [LARGE SCALE GENOMIC DNA]</scope>
    <source>
        <strain evidence="2 3">CL-ES53</strain>
    </source>
</reference>
<feature type="domain" description="Antitoxin Xre/MbcA/ParS-like toxin-binding" evidence="1">
    <location>
        <begin position="11"/>
        <end position="60"/>
    </location>
</feature>
<dbReference type="RefSeq" id="WP_353112309.1">
    <property type="nucleotide sequence ID" value="NZ_APND01000004.1"/>
</dbReference>
<evidence type="ECO:0000313" key="3">
    <source>
        <dbReference type="Proteomes" id="UP001460888"/>
    </source>
</evidence>
<dbReference type="InterPro" id="IPR024467">
    <property type="entry name" value="Xre/MbcA/ParS-like_toxin-bd"/>
</dbReference>
<protein>
    <recommendedName>
        <fullName evidence="1">Antitoxin Xre/MbcA/ParS-like toxin-binding domain-containing protein</fullName>
    </recommendedName>
</protein>
<evidence type="ECO:0000259" key="1">
    <source>
        <dbReference type="Pfam" id="PF09722"/>
    </source>
</evidence>
<organism evidence="2 3">
    <name type="scientific">Salinisphaera dokdonensis CL-ES53</name>
    <dbReference type="NCBI Taxonomy" id="1304272"/>
    <lineage>
        <taxon>Bacteria</taxon>
        <taxon>Pseudomonadati</taxon>
        <taxon>Pseudomonadota</taxon>
        <taxon>Gammaproteobacteria</taxon>
        <taxon>Salinisphaerales</taxon>
        <taxon>Salinisphaeraceae</taxon>
        <taxon>Salinisphaera</taxon>
    </lineage>
</organism>
<dbReference type="EMBL" id="APND01000004">
    <property type="protein sequence ID" value="MES1930266.1"/>
    <property type="molecule type" value="Genomic_DNA"/>
</dbReference>